<dbReference type="GO" id="GO:0005524">
    <property type="term" value="F:ATP binding"/>
    <property type="evidence" value="ECO:0007669"/>
    <property type="project" value="UniProtKB-KW"/>
</dbReference>
<organism evidence="9 10">
    <name type="scientific">Clostridium estertheticum subsp. estertheticum</name>
    <dbReference type="NCBI Taxonomy" id="1552"/>
    <lineage>
        <taxon>Bacteria</taxon>
        <taxon>Bacillati</taxon>
        <taxon>Bacillota</taxon>
        <taxon>Clostridia</taxon>
        <taxon>Eubacteriales</taxon>
        <taxon>Clostridiaceae</taxon>
        <taxon>Clostridium</taxon>
    </lineage>
</organism>
<dbReference type="KEGG" id="ceu:A7L45_08550"/>
<evidence type="ECO:0000256" key="3">
    <source>
        <dbReference type="ARBA" id="ARBA00022475"/>
    </source>
</evidence>
<keyword evidence="4 7" id="KW-0812">Transmembrane</keyword>
<evidence type="ECO:0000256" key="6">
    <source>
        <dbReference type="ARBA" id="ARBA00023136"/>
    </source>
</evidence>
<dbReference type="InterPro" id="IPR035906">
    <property type="entry name" value="MetI-like_sf"/>
</dbReference>
<dbReference type="GO" id="GO:0005886">
    <property type="term" value="C:plasma membrane"/>
    <property type="evidence" value="ECO:0007669"/>
    <property type="project" value="UniProtKB-SubCell"/>
</dbReference>
<dbReference type="Pfam" id="PF00528">
    <property type="entry name" value="BPD_transp_1"/>
    <property type="match status" value="1"/>
</dbReference>
<feature type="transmembrane region" description="Helical" evidence="7">
    <location>
        <begin position="105"/>
        <end position="125"/>
    </location>
</feature>
<feature type="transmembrane region" description="Helical" evidence="7">
    <location>
        <begin position="137"/>
        <end position="157"/>
    </location>
</feature>
<keyword evidence="2 7" id="KW-0813">Transport</keyword>
<evidence type="ECO:0000256" key="1">
    <source>
        <dbReference type="ARBA" id="ARBA00004651"/>
    </source>
</evidence>
<feature type="transmembrane region" description="Helical" evidence="7">
    <location>
        <begin position="185"/>
        <end position="209"/>
    </location>
</feature>
<dbReference type="Gene3D" id="1.10.3720.10">
    <property type="entry name" value="MetI-like"/>
    <property type="match status" value="1"/>
</dbReference>
<evidence type="ECO:0000313" key="10">
    <source>
        <dbReference type="Proteomes" id="UP000182569"/>
    </source>
</evidence>
<accession>A0A1J0GFG1</accession>
<dbReference type="EMBL" id="CP015756">
    <property type="protein sequence ID" value="APC40114.1"/>
    <property type="molecule type" value="Genomic_DNA"/>
</dbReference>
<dbReference type="RefSeq" id="WP_071612407.1">
    <property type="nucleotide sequence ID" value="NZ_CP015756.1"/>
</dbReference>
<reference evidence="10" key="1">
    <citation type="journal article" date="2016" name="Front. Microbiol.">
        <title>Complete Genome Sequence of Clostridium estertheticum DSM 8809, a Microbe Identified in Spoiled Vacuum Packed Beef.</title>
        <authorList>
            <person name="Yu Z."/>
            <person name="Gunn L."/>
            <person name="Brennan E."/>
            <person name="Reid R."/>
            <person name="Wall P.G."/>
            <person name="Gaora O.P."/>
            <person name="Hurley D."/>
            <person name="Bolton D."/>
            <person name="Fanning S."/>
        </authorList>
    </citation>
    <scope>NUCLEOTIDE SEQUENCE [LARGE SCALE GENOMIC DNA]</scope>
    <source>
        <strain evidence="10">DSM 8809</strain>
    </source>
</reference>
<dbReference type="PANTHER" id="PTHR43227">
    <property type="entry name" value="BLL4140 PROTEIN"/>
    <property type="match status" value="1"/>
</dbReference>
<dbReference type="OrthoDB" id="384651at2"/>
<keyword evidence="3" id="KW-1003">Cell membrane</keyword>
<keyword evidence="9" id="KW-0067">ATP-binding</keyword>
<gene>
    <name evidence="9" type="ORF">A7L45_08550</name>
</gene>
<keyword evidence="9" id="KW-0547">Nucleotide-binding</keyword>
<dbReference type="PROSITE" id="PS50928">
    <property type="entry name" value="ABC_TM1"/>
    <property type="match status" value="1"/>
</dbReference>
<evidence type="ECO:0000256" key="4">
    <source>
        <dbReference type="ARBA" id="ARBA00022692"/>
    </source>
</evidence>
<comment type="subcellular location">
    <subcellularLocation>
        <location evidence="1 7">Cell membrane</location>
        <topology evidence="1 7">Multi-pass membrane protein</topology>
    </subcellularLocation>
</comment>
<proteinExistence type="inferred from homology"/>
<dbReference type="InterPro" id="IPR050809">
    <property type="entry name" value="UgpAE/MalFG_permease"/>
</dbReference>
<dbReference type="CDD" id="cd06261">
    <property type="entry name" value="TM_PBP2"/>
    <property type="match status" value="1"/>
</dbReference>
<feature type="domain" description="ABC transmembrane type-1" evidence="8">
    <location>
        <begin position="97"/>
        <end position="311"/>
    </location>
</feature>
<evidence type="ECO:0000259" key="8">
    <source>
        <dbReference type="PROSITE" id="PS50928"/>
    </source>
</evidence>
<dbReference type="InterPro" id="IPR000515">
    <property type="entry name" value="MetI-like"/>
</dbReference>
<feature type="transmembrane region" description="Helical" evidence="7">
    <location>
        <begin position="36"/>
        <end position="55"/>
    </location>
</feature>
<keyword evidence="10" id="KW-1185">Reference proteome</keyword>
<sequence length="324" mass="36501">MGNTSTPTPSNFGILDVSKITKKKKKGILYYVKKDFFLYLLLFIPVTYFVIFKYVPMYQIIVAFKDYDVINGINGSRWIGLDAFKEVFKMADFYKVLRNTLSLNVLDLILGFPAPIILAILLNEIRIKWFKKVSQTILYLPHFLSWVIIGGMAYQLLSPTGMVNILTKSLGATAVPFLIEKWHWLGTYCVIGVWQGVGWGTIIYLASITSVNSELYEAAMIDGAGRLKKIWYITLPAIKPTIIMMLILAVGNVMKIGFDRPFVLGNPLVMDFSDVISTFVYRVGLQSVRYNIAAAVGLFQSVIGLVLILFVDRLAKKFGEQGIM</sequence>
<evidence type="ECO:0000256" key="7">
    <source>
        <dbReference type="RuleBase" id="RU363032"/>
    </source>
</evidence>
<evidence type="ECO:0000256" key="2">
    <source>
        <dbReference type="ARBA" id="ARBA00022448"/>
    </source>
</evidence>
<dbReference type="GO" id="GO:0055085">
    <property type="term" value="P:transmembrane transport"/>
    <property type="evidence" value="ECO:0007669"/>
    <property type="project" value="InterPro"/>
</dbReference>
<feature type="transmembrane region" description="Helical" evidence="7">
    <location>
        <begin position="230"/>
        <end position="254"/>
    </location>
</feature>
<dbReference type="SUPFAM" id="SSF161098">
    <property type="entry name" value="MetI-like"/>
    <property type="match status" value="1"/>
</dbReference>
<evidence type="ECO:0000256" key="5">
    <source>
        <dbReference type="ARBA" id="ARBA00022989"/>
    </source>
</evidence>
<name>A0A1J0GFG1_9CLOT</name>
<dbReference type="PANTHER" id="PTHR43227:SF11">
    <property type="entry name" value="BLL4140 PROTEIN"/>
    <property type="match status" value="1"/>
</dbReference>
<dbReference type="Proteomes" id="UP000182569">
    <property type="component" value="Chromosome"/>
</dbReference>
<evidence type="ECO:0000313" key="9">
    <source>
        <dbReference type="EMBL" id="APC40114.1"/>
    </source>
</evidence>
<protein>
    <submittedName>
        <fullName evidence="9">Polysaccharide ABC transporter ATP-binding protein</fullName>
    </submittedName>
</protein>
<feature type="transmembrane region" description="Helical" evidence="7">
    <location>
        <begin position="290"/>
        <end position="311"/>
    </location>
</feature>
<comment type="similarity">
    <text evidence="7">Belongs to the binding-protein-dependent transport system permease family.</text>
</comment>
<keyword evidence="5 7" id="KW-1133">Transmembrane helix</keyword>
<dbReference type="STRING" id="1552.A7L45_08550"/>
<keyword evidence="6 7" id="KW-0472">Membrane</keyword>
<dbReference type="AlphaFoldDB" id="A0A1J0GFG1"/>